<feature type="region of interest" description="Disordered" evidence="1">
    <location>
        <begin position="1"/>
        <end position="25"/>
    </location>
</feature>
<dbReference type="Proteomes" id="UP001066276">
    <property type="component" value="Chromosome 7"/>
</dbReference>
<protein>
    <submittedName>
        <fullName evidence="2">Uncharacterized protein</fullName>
    </submittedName>
</protein>
<evidence type="ECO:0000313" key="3">
    <source>
        <dbReference type="Proteomes" id="UP001066276"/>
    </source>
</evidence>
<gene>
    <name evidence="2" type="ORF">NDU88_010542</name>
</gene>
<sequence length="78" mass="8933">MFGVPRANNAERNPEQRKTAAREPLHCECDAKEKLIGTRSERRSVQPIVAAENLKNVRNIENWNEATRDLARASLPMY</sequence>
<comment type="caution">
    <text evidence="2">The sequence shown here is derived from an EMBL/GenBank/DDBJ whole genome shotgun (WGS) entry which is preliminary data.</text>
</comment>
<organism evidence="2 3">
    <name type="scientific">Pleurodeles waltl</name>
    <name type="common">Iberian ribbed newt</name>
    <dbReference type="NCBI Taxonomy" id="8319"/>
    <lineage>
        <taxon>Eukaryota</taxon>
        <taxon>Metazoa</taxon>
        <taxon>Chordata</taxon>
        <taxon>Craniata</taxon>
        <taxon>Vertebrata</taxon>
        <taxon>Euteleostomi</taxon>
        <taxon>Amphibia</taxon>
        <taxon>Batrachia</taxon>
        <taxon>Caudata</taxon>
        <taxon>Salamandroidea</taxon>
        <taxon>Salamandridae</taxon>
        <taxon>Pleurodelinae</taxon>
        <taxon>Pleurodeles</taxon>
    </lineage>
</organism>
<proteinExistence type="predicted"/>
<feature type="compositionally biased region" description="Basic and acidic residues" evidence="1">
    <location>
        <begin position="12"/>
        <end position="25"/>
    </location>
</feature>
<evidence type="ECO:0000313" key="2">
    <source>
        <dbReference type="EMBL" id="KAJ1132215.1"/>
    </source>
</evidence>
<name>A0AAV7Q2I1_PLEWA</name>
<dbReference type="AlphaFoldDB" id="A0AAV7Q2I1"/>
<evidence type="ECO:0000256" key="1">
    <source>
        <dbReference type="SAM" id="MobiDB-lite"/>
    </source>
</evidence>
<reference evidence="2" key="1">
    <citation type="journal article" date="2022" name="bioRxiv">
        <title>Sequencing and chromosome-scale assembly of the giantPleurodeles waltlgenome.</title>
        <authorList>
            <person name="Brown T."/>
            <person name="Elewa A."/>
            <person name="Iarovenko S."/>
            <person name="Subramanian E."/>
            <person name="Araus A.J."/>
            <person name="Petzold A."/>
            <person name="Susuki M."/>
            <person name="Suzuki K.-i.T."/>
            <person name="Hayashi T."/>
            <person name="Toyoda A."/>
            <person name="Oliveira C."/>
            <person name="Osipova E."/>
            <person name="Leigh N.D."/>
            <person name="Simon A."/>
            <person name="Yun M.H."/>
        </authorList>
    </citation>
    <scope>NUCLEOTIDE SEQUENCE</scope>
    <source>
        <strain evidence="2">20211129_DDA</strain>
        <tissue evidence="2">Liver</tissue>
    </source>
</reference>
<accession>A0AAV7Q2I1</accession>
<dbReference type="EMBL" id="JANPWB010000011">
    <property type="protein sequence ID" value="KAJ1132215.1"/>
    <property type="molecule type" value="Genomic_DNA"/>
</dbReference>
<keyword evidence="3" id="KW-1185">Reference proteome</keyword>